<keyword evidence="8" id="KW-1185">Reference proteome</keyword>
<dbReference type="InterPro" id="IPR002075">
    <property type="entry name" value="NTF2_dom"/>
</dbReference>
<organism evidence="9">
    <name type="scientific">Drosophila rhopaloa</name>
    <name type="common">Fruit fly</name>
    <dbReference type="NCBI Taxonomy" id="1041015"/>
    <lineage>
        <taxon>Eukaryota</taxon>
        <taxon>Metazoa</taxon>
        <taxon>Ecdysozoa</taxon>
        <taxon>Arthropoda</taxon>
        <taxon>Hexapoda</taxon>
        <taxon>Insecta</taxon>
        <taxon>Pterygota</taxon>
        <taxon>Neoptera</taxon>
        <taxon>Endopterygota</taxon>
        <taxon>Diptera</taxon>
        <taxon>Brachycera</taxon>
        <taxon>Muscomorpha</taxon>
        <taxon>Ephydroidea</taxon>
        <taxon>Drosophilidae</taxon>
        <taxon>Drosophila</taxon>
        <taxon>Sophophora</taxon>
    </lineage>
</organism>
<dbReference type="Gene3D" id="3.10.450.50">
    <property type="match status" value="1"/>
</dbReference>
<dbReference type="EnsemblMetazoa" id="XM_017118771.2">
    <property type="protein sequence ID" value="XP_016974260.1"/>
    <property type="gene ID" value="LOC108041013"/>
</dbReference>
<dbReference type="InterPro" id="IPR030217">
    <property type="entry name" value="NXF_fam"/>
</dbReference>
<dbReference type="SUPFAM" id="SSF52058">
    <property type="entry name" value="L domain-like"/>
    <property type="match status" value="1"/>
</dbReference>
<dbReference type="CTD" id="56000"/>
<reference evidence="7" key="3">
    <citation type="submission" date="2025-05" db="UniProtKB">
        <authorList>
            <consortium name="EnsemblMetazoa"/>
        </authorList>
    </citation>
    <scope>IDENTIFICATION</scope>
</reference>
<dbReference type="GeneID" id="108041013"/>
<accession>A0A6P4E8B6</accession>
<evidence type="ECO:0000259" key="6">
    <source>
        <dbReference type="PROSITE" id="PS50177"/>
    </source>
</evidence>
<dbReference type="Pfam" id="PF22602">
    <property type="entry name" value="NXF_NTF2"/>
    <property type="match status" value="1"/>
</dbReference>
<dbReference type="InterPro" id="IPR032710">
    <property type="entry name" value="NTF2-like_dom_sf"/>
</dbReference>
<evidence type="ECO:0000313" key="9">
    <source>
        <dbReference type="RefSeq" id="XP_016974260.1"/>
    </source>
</evidence>
<dbReference type="PANTHER" id="PTHR10662:SF22">
    <property type="entry name" value="NUCLEAR RNA EXPORT FACTOR 1"/>
    <property type="match status" value="1"/>
</dbReference>
<evidence type="ECO:0000256" key="3">
    <source>
        <dbReference type="ARBA" id="ARBA00022448"/>
    </source>
</evidence>
<dbReference type="GO" id="GO:0005634">
    <property type="term" value="C:nucleus"/>
    <property type="evidence" value="ECO:0007669"/>
    <property type="project" value="UniProtKB-SubCell"/>
</dbReference>
<keyword evidence="3" id="KW-0813">Transport</keyword>
<dbReference type="InterPro" id="IPR001611">
    <property type="entry name" value="Leu-rich_rpt"/>
</dbReference>
<dbReference type="GO" id="GO:0003723">
    <property type="term" value="F:RNA binding"/>
    <property type="evidence" value="ECO:0007669"/>
    <property type="project" value="TreeGrafter"/>
</dbReference>
<dbReference type="AlphaFoldDB" id="A0A6P4E8B6"/>
<keyword evidence="5" id="KW-0539">Nucleus</keyword>
<reference evidence="9" key="2">
    <citation type="submission" date="2025-04" db="UniProtKB">
        <authorList>
            <consortium name="RefSeq"/>
        </authorList>
    </citation>
    <scope>IDENTIFICATION</scope>
</reference>
<reference evidence="8" key="1">
    <citation type="journal article" date="2021" name="Elife">
        <title>Highly contiguous assemblies of 101 drosophilid genomes.</title>
        <authorList>
            <person name="Kim B.Y."/>
            <person name="Wang J.R."/>
            <person name="Miller D.E."/>
            <person name="Barmina O."/>
            <person name="Delaney E."/>
            <person name="Thompson A."/>
            <person name="Comeault A.A."/>
            <person name="Peede D."/>
            <person name="D'Agostino E.R."/>
            <person name="Pelaez J."/>
            <person name="Aguilar J.M."/>
            <person name="Haji D."/>
            <person name="Matsunaga T."/>
            <person name="Armstrong E.E."/>
            <person name="Zych M."/>
            <person name="Ogawa Y."/>
            <person name="Stamenkovic-Radak M."/>
            <person name="Jelic M."/>
            <person name="Veselinovic M.S."/>
            <person name="Tanaskovic M."/>
            <person name="Eric P."/>
            <person name="Gao J.J."/>
            <person name="Katoh T.K."/>
            <person name="Toda M.J."/>
            <person name="Watabe H."/>
            <person name="Watada M."/>
            <person name="Davis J.S."/>
            <person name="Moyle L.C."/>
            <person name="Manoli G."/>
            <person name="Bertolini E."/>
            <person name="Kostal V."/>
            <person name="Hawley R.S."/>
            <person name="Takahashi A."/>
            <person name="Jones C.D."/>
            <person name="Price D.K."/>
            <person name="Whiteman N."/>
            <person name="Kopp A."/>
            <person name="Matute D.R."/>
            <person name="Petrov D.A."/>
        </authorList>
    </citation>
    <scope>NUCLEOTIDE SEQUENCE [LARGE SCALE GENOMIC DNA]</scope>
</reference>
<dbReference type="InterPro" id="IPR032675">
    <property type="entry name" value="LRR_dom_sf"/>
</dbReference>
<evidence type="ECO:0000256" key="5">
    <source>
        <dbReference type="ARBA" id="ARBA00023242"/>
    </source>
</evidence>
<evidence type="ECO:0000256" key="2">
    <source>
        <dbReference type="ARBA" id="ARBA00009285"/>
    </source>
</evidence>
<dbReference type="InterPro" id="IPR018222">
    <property type="entry name" value="Nuclear_transport_factor_2_euk"/>
</dbReference>
<dbReference type="OrthoDB" id="25872at2759"/>
<gene>
    <name evidence="9" type="primary">LOC108041013</name>
    <name evidence="7" type="synonym">108041013</name>
</gene>
<dbReference type="SUPFAM" id="SSF54427">
    <property type="entry name" value="NTF2-like"/>
    <property type="match status" value="1"/>
</dbReference>
<evidence type="ECO:0000313" key="7">
    <source>
        <dbReference type="EnsemblMetazoa" id="XP_016974260.1"/>
    </source>
</evidence>
<dbReference type="PROSITE" id="PS50177">
    <property type="entry name" value="NTF2_DOMAIN"/>
    <property type="match status" value="1"/>
</dbReference>
<proteinExistence type="inferred from homology"/>
<comment type="subcellular location">
    <subcellularLocation>
        <location evidence="1">Nucleus</location>
    </subcellularLocation>
</comment>
<comment type="similarity">
    <text evidence="2">Belongs to the NXF family.</text>
</comment>
<protein>
    <submittedName>
        <fullName evidence="9">Nuclear RNA export factor 1</fullName>
    </submittedName>
</protein>
<dbReference type="Pfam" id="PF24048">
    <property type="entry name" value="LRR_NXF1-5"/>
    <property type="match status" value="1"/>
</dbReference>
<name>A0A6P4E8B6_DRORH</name>
<dbReference type="GO" id="GO:0016973">
    <property type="term" value="P:poly(A)+ mRNA export from nucleus"/>
    <property type="evidence" value="ECO:0007669"/>
    <property type="project" value="TreeGrafter"/>
</dbReference>
<dbReference type="Gene3D" id="3.80.10.10">
    <property type="entry name" value="Ribonuclease Inhibitor"/>
    <property type="match status" value="1"/>
</dbReference>
<dbReference type="InterPro" id="IPR057125">
    <property type="entry name" value="NXF1/2/3/5-like_LRR"/>
</dbReference>
<dbReference type="Proteomes" id="UP001652680">
    <property type="component" value="Unassembled WGS sequence"/>
</dbReference>
<dbReference type="PANTHER" id="PTHR10662">
    <property type="entry name" value="NUCLEAR RNA EXPORT FACTOR"/>
    <property type="match status" value="1"/>
</dbReference>
<keyword evidence="4" id="KW-0509">mRNA transport</keyword>
<sequence>MRILGSSKPCATGNRLSVTFKAHPNTTTQLTDLRKNLNDKSRFRQYVEKLLGNEQQMGSVLDTISSNEEEHRLATVTGWSTVNIANCAGVSNSSIFLALKWVLMPIRVEMFNFKRSGPEDNMARGQFLVDNLLSANRLKRLQQEVAVLYTCQKIEVSVTTGLPMSVMNAEISERFSTAVRAALNARYEPAIRTLDLSRFHASPELGKHFCPLHVVNMLESVLVLSSHVFPQMAGIVLANNYLCSLKAFDGICDKFVSLERLDISANRIKDLGELKYLEKLKITTLYVAGNGVDKLKLSDIRKVLPQLQTVHGCAHCDVKLEVVKNLPMFQRLQDGGTKGTQFCNRFIGSFYNCFDEPEKRSQLENYYNDQAMFSLSVPVQLDYVYAYKLYNRNQKRHQSSFAYNAKLQVGRAALLLALSRLPQMQTDHQSAGLDIHVFNTNLRIFTLTGYLKENTSDGWEPRQFQRTFVLRLLNSPGWLITNDMLCITSIKSGEKEHIKFQPNTDKSVDKTIHPTAEVFKELVNKPKPRRKAPPSVELEPLNQAVQNISLSVAKMDLRPDEKFYDMPPLVAVGPLVTTAVDLLDQEIENTLISDEDTFDLVIDEDVLFGDDDL</sequence>
<evidence type="ECO:0000256" key="1">
    <source>
        <dbReference type="ARBA" id="ARBA00004123"/>
    </source>
</evidence>
<dbReference type="PROSITE" id="PS51450">
    <property type="entry name" value="LRR"/>
    <property type="match status" value="1"/>
</dbReference>
<dbReference type="RefSeq" id="XP_016974260.1">
    <property type="nucleotide sequence ID" value="XM_017118771.1"/>
</dbReference>
<evidence type="ECO:0000313" key="8">
    <source>
        <dbReference type="Proteomes" id="UP001652680"/>
    </source>
</evidence>
<feature type="domain" description="NTF2" evidence="6">
    <location>
        <begin position="342"/>
        <end position="487"/>
    </location>
</feature>
<evidence type="ECO:0000256" key="4">
    <source>
        <dbReference type="ARBA" id="ARBA00022816"/>
    </source>
</evidence>